<dbReference type="InterPro" id="IPR011990">
    <property type="entry name" value="TPR-like_helical_dom_sf"/>
</dbReference>
<evidence type="ECO:0000313" key="4">
    <source>
        <dbReference type="EMBL" id="MBD7913285.1"/>
    </source>
</evidence>
<dbReference type="PANTHER" id="PTHR44858:SF1">
    <property type="entry name" value="UDP-N-ACETYLGLUCOSAMINE--PEPTIDE N-ACETYLGLUCOSAMINYLTRANSFERASE SPINDLY-RELATED"/>
    <property type="match status" value="1"/>
</dbReference>
<dbReference type="InterPro" id="IPR050498">
    <property type="entry name" value="Ycf3"/>
</dbReference>
<evidence type="ECO:0000256" key="2">
    <source>
        <dbReference type="ARBA" id="ARBA00022803"/>
    </source>
</evidence>
<dbReference type="RefSeq" id="WP_143316982.1">
    <property type="nucleotide sequence ID" value="NZ_JACSRA010000042.1"/>
</dbReference>
<evidence type="ECO:0000256" key="1">
    <source>
        <dbReference type="ARBA" id="ARBA00022737"/>
    </source>
</evidence>
<dbReference type="SMART" id="SM00028">
    <property type="entry name" value="TPR"/>
    <property type="match status" value="3"/>
</dbReference>
<keyword evidence="3" id="KW-0472">Membrane</keyword>
<dbReference type="Gene3D" id="1.25.40.10">
    <property type="entry name" value="Tetratricopeptide repeat domain"/>
    <property type="match status" value="1"/>
</dbReference>
<dbReference type="NCBIfam" id="NF047558">
    <property type="entry name" value="TPR_END_plus"/>
    <property type="match status" value="1"/>
</dbReference>
<protein>
    <recommendedName>
        <fullName evidence="6">Tetratricopeptide repeat protein</fullName>
    </recommendedName>
</protein>
<name>A0ABR8PYN6_9CLOT</name>
<feature type="transmembrane region" description="Helical" evidence="3">
    <location>
        <begin position="12"/>
        <end position="33"/>
    </location>
</feature>
<dbReference type="EMBL" id="JACSRA010000042">
    <property type="protein sequence ID" value="MBD7913285.1"/>
    <property type="molecule type" value="Genomic_DNA"/>
</dbReference>
<dbReference type="SUPFAM" id="SSF48452">
    <property type="entry name" value="TPR-like"/>
    <property type="match status" value="1"/>
</dbReference>
<reference evidence="4 5" key="1">
    <citation type="submission" date="2020-08" db="EMBL/GenBank/DDBJ databases">
        <title>A Genomic Blueprint of the Chicken Gut Microbiome.</title>
        <authorList>
            <person name="Gilroy R."/>
            <person name="Ravi A."/>
            <person name="Getino M."/>
            <person name="Pursley I."/>
            <person name="Horton D.L."/>
            <person name="Alikhan N.-F."/>
            <person name="Baker D."/>
            <person name="Gharbi K."/>
            <person name="Hall N."/>
            <person name="Watson M."/>
            <person name="Adriaenssens E.M."/>
            <person name="Foster-Nyarko E."/>
            <person name="Jarju S."/>
            <person name="Secka A."/>
            <person name="Antonio M."/>
            <person name="Oren A."/>
            <person name="Chaudhuri R."/>
            <person name="La Ragione R.M."/>
            <person name="Hildebrand F."/>
            <person name="Pallen M.J."/>
        </authorList>
    </citation>
    <scope>NUCLEOTIDE SEQUENCE [LARGE SCALE GENOMIC DNA]</scope>
    <source>
        <strain evidence="4 5">Sa3CVN1</strain>
    </source>
</reference>
<comment type="caution">
    <text evidence="4">The sequence shown here is derived from an EMBL/GenBank/DDBJ whole genome shotgun (WGS) entry which is preliminary data.</text>
</comment>
<keyword evidence="3" id="KW-0812">Transmembrane</keyword>
<evidence type="ECO:0000256" key="3">
    <source>
        <dbReference type="SAM" id="Phobius"/>
    </source>
</evidence>
<organism evidence="4 5">
    <name type="scientific">Clostridium cibarium</name>
    <dbReference type="NCBI Taxonomy" id="2762247"/>
    <lineage>
        <taxon>Bacteria</taxon>
        <taxon>Bacillati</taxon>
        <taxon>Bacillota</taxon>
        <taxon>Clostridia</taxon>
        <taxon>Eubacteriales</taxon>
        <taxon>Clostridiaceae</taxon>
        <taxon>Clostridium</taxon>
    </lineage>
</organism>
<accession>A0ABR8PYN6</accession>
<gene>
    <name evidence="4" type="ORF">H9661_18180</name>
</gene>
<keyword evidence="1" id="KW-0677">Repeat</keyword>
<evidence type="ECO:0008006" key="6">
    <source>
        <dbReference type="Google" id="ProtNLM"/>
    </source>
</evidence>
<sequence>MNRIKLPGSKKMKIILLIILVIIAAGVIIKFGIDNRKNVKEDIRQEQDSSIEEIISTNEEKNQKREESNPVNQEEENLYNEAYDLFFQGNYSEAINRADSIIEKFPESYKAYNIRGIAKAFSIGFEEGMIDIEKSLAIKGDYWYARYNKALNYELHGKLNESLVWYDKSLEIEPYMWSYYGKASIYGRMGDVDNTVLNLNKAIEVEGANEGESGIKKEAKTEKDFDPVRGNSEFEELIKDNK</sequence>
<evidence type="ECO:0000313" key="5">
    <source>
        <dbReference type="Proteomes" id="UP000627781"/>
    </source>
</evidence>
<dbReference type="PANTHER" id="PTHR44858">
    <property type="entry name" value="TETRATRICOPEPTIDE REPEAT PROTEIN 6"/>
    <property type="match status" value="1"/>
</dbReference>
<proteinExistence type="predicted"/>
<keyword evidence="3" id="KW-1133">Transmembrane helix</keyword>
<dbReference type="Proteomes" id="UP000627781">
    <property type="component" value="Unassembled WGS sequence"/>
</dbReference>
<dbReference type="InterPro" id="IPR019734">
    <property type="entry name" value="TPR_rpt"/>
</dbReference>
<keyword evidence="5" id="KW-1185">Reference proteome</keyword>
<keyword evidence="2" id="KW-0802">TPR repeat</keyword>